<name>A0A0R3RHV8_9BILA</name>
<evidence type="ECO:0000256" key="3">
    <source>
        <dbReference type="ARBA" id="ARBA00022525"/>
    </source>
</evidence>
<reference evidence="7" key="1">
    <citation type="submission" date="2017-02" db="UniProtKB">
        <authorList>
            <consortium name="WormBaseParasite"/>
        </authorList>
    </citation>
    <scope>IDENTIFICATION</scope>
</reference>
<evidence type="ECO:0000256" key="2">
    <source>
        <dbReference type="ARBA" id="ARBA00007236"/>
    </source>
</evidence>
<dbReference type="Gene3D" id="2.10.90.10">
    <property type="entry name" value="Cystine-knot cytokines"/>
    <property type="match status" value="1"/>
</dbReference>
<dbReference type="Pfam" id="PF06083">
    <property type="entry name" value="IL17"/>
    <property type="match status" value="1"/>
</dbReference>
<evidence type="ECO:0000256" key="4">
    <source>
        <dbReference type="ARBA" id="ARBA00022729"/>
    </source>
</evidence>
<dbReference type="InterPro" id="IPR029034">
    <property type="entry name" value="Cystine-knot_cytokine"/>
</dbReference>
<keyword evidence="6" id="KW-1185">Reference proteome</keyword>
<feature type="chain" id="PRO_5006447519" evidence="5">
    <location>
        <begin position="33"/>
        <end position="234"/>
    </location>
</feature>
<sequence length="234" mass="27347">MQVKTLALLALVLRQPFWLMVLTGLQDFKSRGENIGEALLELRRDSECFYRYMKRDHHQSFAEWLHKKNASHYTPIAPIYQQSLLNLQSNALKDGEQVTHGIANCEIPELPTITPDLPLRERALCYFEYFLNYNPLRVPAALTEVRCMCAHPPSKLIGKRILECEPLRYQVRVLQFDELCQTYSEQIEIITLACIPVLQASAKADGEMKFMAPEKFQGPIRKRFRYDYYDFHDE</sequence>
<evidence type="ECO:0000313" key="7">
    <source>
        <dbReference type="WBParaSite" id="EEL_0000105701-mRNA-1"/>
    </source>
</evidence>
<dbReference type="Proteomes" id="UP000050640">
    <property type="component" value="Unplaced"/>
</dbReference>
<keyword evidence="4 5" id="KW-0732">Signal</keyword>
<dbReference type="WBParaSite" id="EEL_0000105701-mRNA-1">
    <property type="protein sequence ID" value="EEL_0000105701-mRNA-1"/>
    <property type="gene ID" value="EEL_0000105701"/>
</dbReference>
<evidence type="ECO:0000256" key="1">
    <source>
        <dbReference type="ARBA" id="ARBA00004613"/>
    </source>
</evidence>
<dbReference type="GO" id="GO:0005125">
    <property type="term" value="F:cytokine activity"/>
    <property type="evidence" value="ECO:0007669"/>
    <property type="project" value="InterPro"/>
</dbReference>
<organism evidence="6 7">
    <name type="scientific">Elaeophora elaphi</name>
    <dbReference type="NCBI Taxonomy" id="1147741"/>
    <lineage>
        <taxon>Eukaryota</taxon>
        <taxon>Metazoa</taxon>
        <taxon>Ecdysozoa</taxon>
        <taxon>Nematoda</taxon>
        <taxon>Chromadorea</taxon>
        <taxon>Rhabditida</taxon>
        <taxon>Spirurina</taxon>
        <taxon>Spiruromorpha</taxon>
        <taxon>Filarioidea</taxon>
        <taxon>Onchocercidae</taxon>
        <taxon>Elaeophora</taxon>
    </lineage>
</organism>
<comment type="similarity">
    <text evidence="2">Belongs to the IL-17 family.</text>
</comment>
<accession>A0A0R3RHV8</accession>
<evidence type="ECO:0000256" key="5">
    <source>
        <dbReference type="SAM" id="SignalP"/>
    </source>
</evidence>
<comment type="subcellular location">
    <subcellularLocation>
        <location evidence="1">Secreted</location>
    </subcellularLocation>
</comment>
<keyword evidence="3" id="KW-0964">Secreted</keyword>
<evidence type="ECO:0000313" key="6">
    <source>
        <dbReference type="Proteomes" id="UP000050640"/>
    </source>
</evidence>
<protein>
    <submittedName>
        <fullName evidence="7">Uncharacterized protein</fullName>
    </submittedName>
</protein>
<feature type="signal peptide" evidence="5">
    <location>
        <begin position="1"/>
        <end position="32"/>
    </location>
</feature>
<dbReference type="AlphaFoldDB" id="A0A0R3RHV8"/>
<dbReference type="GO" id="GO:0005576">
    <property type="term" value="C:extracellular region"/>
    <property type="evidence" value="ECO:0007669"/>
    <property type="project" value="UniProtKB-SubCell"/>
</dbReference>
<proteinExistence type="inferred from homology"/>
<dbReference type="SUPFAM" id="SSF57501">
    <property type="entry name" value="Cystine-knot cytokines"/>
    <property type="match status" value="1"/>
</dbReference>
<dbReference type="InterPro" id="IPR010345">
    <property type="entry name" value="IL-17_fam"/>
</dbReference>